<evidence type="ECO:0000313" key="2">
    <source>
        <dbReference type="EMBL" id="TWT43540.1"/>
    </source>
</evidence>
<protein>
    <submittedName>
        <fullName evidence="2">Uncharacterized protein</fullName>
    </submittedName>
</protein>
<dbReference type="Proteomes" id="UP000317243">
    <property type="component" value="Unassembled WGS sequence"/>
</dbReference>
<feature type="region of interest" description="Disordered" evidence="1">
    <location>
        <begin position="81"/>
        <end position="102"/>
    </location>
</feature>
<accession>A0A5C5VYM7</accession>
<comment type="caution">
    <text evidence="2">The sequence shown here is derived from an EMBL/GenBank/DDBJ whole genome shotgun (WGS) entry which is preliminary data.</text>
</comment>
<reference evidence="2 3" key="1">
    <citation type="submission" date="2019-02" db="EMBL/GenBank/DDBJ databases">
        <title>Deep-cultivation of Planctomycetes and their phenomic and genomic characterization uncovers novel biology.</title>
        <authorList>
            <person name="Wiegand S."/>
            <person name="Jogler M."/>
            <person name="Boedeker C."/>
            <person name="Pinto D."/>
            <person name="Vollmers J."/>
            <person name="Rivas-Marin E."/>
            <person name="Kohn T."/>
            <person name="Peeters S.H."/>
            <person name="Heuer A."/>
            <person name="Rast P."/>
            <person name="Oberbeckmann S."/>
            <person name="Bunk B."/>
            <person name="Jeske O."/>
            <person name="Meyerdierks A."/>
            <person name="Storesund J.E."/>
            <person name="Kallscheuer N."/>
            <person name="Luecker S."/>
            <person name="Lage O.M."/>
            <person name="Pohl T."/>
            <person name="Merkel B.J."/>
            <person name="Hornburger P."/>
            <person name="Mueller R.-W."/>
            <person name="Bruemmer F."/>
            <person name="Labrenz M."/>
            <person name="Spormann A.M."/>
            <person name="Op Den Camp H."/>
            <person name="Overmann J."/>
            <person name="Amann R."/>
            <person name="Jetten M.S.M."/>
            <person name="Mascher T."/>
            <person name="Medema M.H."/>
            <person name="Devos D.P."/>
            <person name="Kaster A.-K."/>
            <person name="Ovreas L."/>
            <person name="Rohde M."/>
            <person name="Galperin M.Y."/>
            <person name="Jogler C."/>
        </authorList>
    </citation>
    <scope>NUCLEOTIDE SEQUENCE [LARGE SCALE GENOMIC DNA]</scope>
    <source>
        <strain evidence="2 3">KOR42</strain>
    </source>
</reference>
<organism evidence="2 3">
    <name type="scientific">Thalassoglobus neptunius</name>
    <dbReference type="NCBI Taxonomy" id="1938619"/>
    <lineage>
        <taxon>Bacteria</taxon>
        <taxon>Pseudomonadati</taxon>
        <taxon>Planctomycetota</taxon>
        <taxon>Planctomycetia</taxon>
        <taxon>Planctomycetales</taxon>
        <taxon>Planctomycetaceae</taxon>
        <taxon>Thalassoglobus</taxon>
    </lineage>
</organism>
<dbReference type="RefSeq" id="WP_146511835.1">
    <property type="nucleotide sequence ID" value="NZ_SIHI01000032.1"/>
</dbReference>
<keyword evidence="3" id="KW-1185">Reference proteome</keyword>
<gene>
    <name evidence="2" type="ORF">KOR42_44810</name>
</gene>
<evidence type="ECO:0000256" key="1">
    <source>
        <dbReference type="SAM" id="MobiDB-lite"/>
    </source>
</evidence>
<name>A0A5C5VYM7_9PLAN</name>
<dbReference type="EMBL" id="SIHI01000032">
    <property type="protein sequence ID" value="TWT43540.1"/>
    <property type="molecule type" value="Genomic_DNA"/>
</dbReference>
<sequence length="102" mass="11220">MQSAIDMITGVLLLEIISSSTCEARNFECTDSSALQIAEQSRLRSSTFWTGEPLRKSWAPPCHLTLDFANHTGGWHDTIRVHGTGSPQSPHGREWNSASDGH</sequence>
<proteinExistence type="predicted"/>
<dbReference type="AlphaFoldDB" id="A0A5C5VYM7"/>
<evidence type="ECO:0000313" key="3">
    <source>
        <dbReference type="Proteomes" id="UP000317243"/>
    </source>
</evidence>